<dbReference type="PROSITE" id="PS51257">
    <property type="entry name" value="PROKAR_LIPOPROTEIN"/>
    <property type="match status" value="1"/>
</dbReference>
<reference evidence="2 3" key="1">
    <citation type="submission" date="2017-11" db="EMBL/GenBank/DDBJ databases">
        <title>Genomic Encyclopedia of Archaeal and Bacterial Type Strains, Phase II (KMG-II): From Individual Species to Whole Genera.</title>
        <authorList>
            <person name="Goeker M."/>
        </authorList>
    </citation>
    <scope>NUCLEOTIDE SEQUENCE [LARGE SCALE GENOMIC DNA]</scope>
    <source>
        <strain evidence="2 3">DSM 28175</strain>
    </source>
</reference>
<evidence type="ECO:0008006" key="4">
    <source>
        <dbReference type="Google" id="ProtNLM"/>
    </source>
</evidence>
<dbReference type="RefSeq" id="WP_157799020.1">
    <property type="nucleotide sequence ID" value="NZ_PGFJ01000001.1"/>
</dbReference>
<dbReference type="AlphaFoldDB" id="A0A2H9VQH1"/>
<dbReference type="OrthoDB" id="9805760at2"/>
<comment type="caution">
    <text evidence="2">The sequence shown here is derived from an EMBL/GenBank/DDBJ whole genome shotgun (WGS) entry which is preliminary data.</text>
</comment>
<protein>
    <recommendedName>
        <fullName evidence="4">Lipoprotein</fullName>
    </recommendedName>
</protein>
<keyword evidence="3" id="KW-1185">Reference proteome</keyword>
<evidence type="ECO:0000256" key="1">
    <source>
        <dbReference type="SAM" id="SignalP"/>
    </source>
</evidence>
<accession>A0A2H9VQH1</accession>
<sequence>MKNYLSLSLLLFWASMIVVSCTKTGTSPNGTDQSSNNNNNTPATTESPYFEYSIGADAAVRVDCSDIAFSAKPGDVMVAVYANFVNTKASFLFAFPASATAVQAAVTGSYPVSAYSSFTNPASLKAFELSLRAPKTIGGTDYFYSVAPTNATYENKIKSIAKGAIEGTKQVYWIEGEFKMPAENVAKQTTTLSGKYRFKLLTL</sequence>
<organism evidence="2 3">
    <name type="scientific">Mucilaginibacter auburnensis</name>
    <dbReference type="NCBI Taxonomy" id="1457233"/>
    <lineage>
        <taxon>Bacteria</taxon>
        <taxon>Pseudomonadati</taxon>
        <taxon>Bacteroidota</taxon>
        <taxon>Sphingobacteriia</taxon>
        <taxon>Sphingobacteriales</taxon>
        <taxon>Sphingobacteriaceae</taxon>
        <taxon>Mucilaginibacter</taxon>
    </lineage>
</organism>
<evidence type="ECO:0000313" key="3">
    <source>
        <dbReference type="Proteomes" id="UP000242687"/>
    </source>
</evidence>
<gene>
    <name evidence="2" type="ORF">CLV57_0048</name>
</gene>
<evidence type="ECO:0000313" key="2">
    <source>
        <dbReference type="EMBL" id="PJJ83071.1"/>
    </source>
</evidence>
<proteinExistence type="predicted"/>
<feature type="chain" id="PRO_5014179053" description="Lipoprotein" evidence="1">
    <location>
        <begin position="21"/>
        <end position="203"/>
    </location>
</feature>
<feature type="signal peptide" evidence="1">
    <location>
        <begin position="1"/>
        <end position="20"/>
    </location>
</feature>
<dbReference type="EMBL" id="PGFJ01000001">
    <property type="protein sequence ID" value="PJJ83071.1"/>
    <property type="molecule type" value="Genomic_DNA"/>
</dbReference>
<keyword evidence="1" id="KW-0732">Signal</keyword>
<dbReference type="Proteomes" id="UP000242687">
    <property type="component" value="Unassembled WGS sequence"/>
</dbReference>
<name>A0A2H9VQH1_9SPHI</name>